<sequence>MRMIATTAIALATLPFAAAAPVSAQTSGGAYRNTPPPLPHQNVPAGMHHAQPRWHDDGHGRWEGGTRAPGGWQAYRQPARGWRLPDYWQAPRFHVRDYGFWGLTTPPRGYHWIRYYDDALLVDSYGQIADWMRNIDWDRVAGEGYGYSDAYAPDDYAEPYLYSEAPVQPACPGSGYGTSGGCGAVQAVTVQPSCGCVQGGYSYSQGVMWVPTTVVTVTPAVMTTTTTTTTTTEEWVEEVAAPQPVVQYAAPGKKLLRRPVRGKRLLRK</sequence>
<proteinExistence type="predicted"/>
<evidence type="ECO:0000256" key="1">
    <source>
        <dbReference type="SAM" id="MobiDB-lite"/>
    </source>
</evidence>
<feature type="region of interest" description="Disordered" evidence="1">
    <location>
        <begin position="26"/>
        <end position="63"/>
    </location>
</feature>
<dbReference type="InterPro" id="IPR024572">
    <property type="entry name" value="RcnB"/>
</dbReference>
<evidence type="ECO:0000256" key="2">
    <source>
        <dbReference type="SAM" id="SignalP"/>
    </source>
</evidence>
<keyword evidence="2" id="KW-0732">Signal</keyword>
<keyword evidence="4" id="KW-1185">Reference proteome</keyword>
<feature type="signal peptide" evidence="2">
    <location>
        <begin position="1"/>
        <end position="24"/>
    </location>
</feature>
<dbReference type="RefSeq" id="WP_219238593.1">
    <property type="nucleotide sequence ID" value="NZ_JAHWZX010000010.1"/>
</dbReference>
<feature type="compositionally biased region" description="Basic and acidic residues" evidence="1">
    <location>
        <begin position="53"/>
        <end position="63"/>
    </location>
</feature>
<dbReference type="Proteomes" id="UP001197214">
    <property type="component" value="Unassembled WGS sequence"/>
</dbReference>
<gene>
    <name evidence="3" type="ORF">KY084_11365</name>
</gene>
<evidence type="ECO:0000313" key="3">
    <source>
        <dbReference type="EMBL" id="MBW4331465.1"/>
    </source>
</evidence>
<comment type="caution">
    <text evidence="3">The sequence shown here is derived from an EMBL/GenBank/DDBJ whole genome shotgun (WGS) entry which is preliminary data.</text>
</comment>
<organism evidence="3 4">
    <name type="scientific">Stakelama flava</name>
    <dbReference type="NCBI Taxonomy" id="2860338"/>
    <lineage>
        <taxon>Bacteria</taxon>
        <taxon>Pseudomonadati</taxon>
        <taxon>Pseudomonadota</taxon>
        <taxon>Alphaproteobacteria</taxon>
        <taxon>Sphingomonadales</taxon>
        <taxon>Sphingomonadaceae</taxon>
        <taxon>Stakelama</taxon>
    </lineage>
</organism>
<accession>A0ABS6XMQ4</accession>
<dbReference type="EMBL" id="JAHWZX010000010">
    <property type="protein sequence ID" value="MBW4331465.1"/>
    <property type="molecule type" value="Genomic_DNA"/>
</dbReference>
<feature type="chain" id="PRO_5045285625" evidence="2">
    <location>
        <begin position="25"/>
        <end position="268"/>
    </location>
</feature>
<dbReference type="Pfam" id="PF11776">
    <property type="entry name" value="RcnB"/>
    <property type="match status" value="1"/>
</dbReference>
<protein>
    <submittedName>
        <fullName evidence="3">RcnB family protein</fullName>
    </submittedName>
</protein>
<name>A0ABS6XMQ4_9SPHN</name>
<reference evidence="3 4" key="1">
    <citation type="submission" date="2021-07" db="EMBL/GenBank/DDBJ databases">
        <title>Stakelama flava sp. nov., a novel endophytic bacterium isolated from branch of Kandelia candel.</title>
        <authorList>
            <person name="Tuo L."/>
        </authorList>
    </citation>
    <scope>NUCLEOTIDE SEQUENCE [LARGE SCALE GENOMIC DNA]</scope>
    <source>
        <strain evidence="3 4">CBK3Z-3</strain>
    </source>
</reference>
<evidence type="ECO:0000313" key="4">
    <source>
        <dbReference type="Proteomes" id="UP001197214"/>
    </source>
</evidence>